<keyword evidence="4" id="KW-1185">Reference proteome</keyword>
<reference evidence="3 4" key="1">
    <citation type="submission" date="2020-08" db="EMBL/GenBank/DDBJ databases">
        <title>Genomic Encyclopedia of Type Strains, Phase IV (KMG-IV): sequencing the most valuable type-strain genomes for metagenomic binning, comparative biology and taxonomic classification.</title>
        <authorList>
            <person name="Goeker M."/>
        </authorList>
    </citation>
    <scope>NUCLEOTIDE SEQUENCE [LARGE SCALE GENOMIC DNA]</scope>
    <source>
        <strain evidence="3 4">DSM 19612</strain>
    </source>
</reference>
<organism evidence="3 4">
    <name type="scientific">Salirhabdus euzebyi</name>
    <dbReference type="NCBI Taxonomy" id="394506"/>
    <lineage>
        <taxon>Bacteria</taxon>
        <taxon>Bacillati</taxon>
        <taxon>Bacillota</taxon>
        <taxon>Bacilli</taxon>
        <taxon>Bacillales</taxon>
        <taxon>Bacillaceae</taxon>
        <taxon>Salirhabdus</taxon>
    </lineage>
</organism>
<proteinExistence type="predicted"/>
<gene>
    <name evidence="3" type="ORF">HNQ94_003432</name>
</gene>
<dbReference type="InterPro" id="IPR053150">
    <property type="entry name" value="Teicoplanin_resist-assoc"/>
</dbReference>
<dbReference type="InterPro" id="IPR006976">
    <property type="entry name" value="VanZ-like"/>
</dbReference>
<dbReference type="PANTHER" id="PTHR36834">
    <property type="entry name" value="MEMBRANE PROTEIN-RELATED"/>
    <property type="match status" value="1"/>
</dbReference>
<keyword evidence="1" id="KW-1133">Transmembrane helix</keyword>
<protein>
    <submittedName>
        <fullName evidence="3">Glycopeptide antibiotics resistance protein</fullName>
    </submittedName>
</protein>
<name>A0A841Q9G2_9BACI</name>
<feature type="transmembrane region" description="Helical" evidence="1">
    <location>
        <begin position="54"/>
        <end position="78"/>
    </location>
</feature>
<evidence type="ECO:0000313" key="3">
    <source>
        <dbReference type="EMBL" id="MBB6454943.1"/>
    </source>
</evidence>
<dbReference type="EMBL" id="JACHGH010000013">
    <property type="protein sequence ID" value="MBB6454943.1"/>
    <property type="molecule type" value="Genomic_DNA"/>
</dbReference>
<comment type="caution">
    <text evidence="3">The sequence shown here is derived from an EMBL/GenBank/DDBJ whole genome shotgun (WGS) entry which is preliminary data.</text>
</comment>
<feature type="transmembrane region" description="Helical" evidence="1">
    <location>
        <begin position="116"/>
        <end position="133"/>
    </location>
</feature>
<sequence length="138" mass="16381">MRKIVWIVFFMYTSLLIYWMFFGFSRIPSEEYKYNFTPFSTIKNYFTYFSHFPFLTWIINIGGNIVVFIPFGIFLPCLFIKLRNVLSFLVVFLLGITILETSQLYFRVGSFDVDDIILNSVGALIGFVVYFIFRRTKS</sequence>
<keyword evidence="1" id="KW-0812">Transmembrane</keyword>
<keyword evidence="1" id="KW-0472">Membrane</keyword>
<evidence type="ECO:0000256" key="1">
    <source>
        <dbReference type="SAM" id="Phobius"/>
    </source>
</evidence>
<evidence type="ECO:0000259" key="2">
    <source>
        <dbReference type="Pfam" id="PF04892"/>
    </source>
</evidence>
<evidence type="ECO:0000313" key="4">
    <source>
        <dbReference type="Proteomes" id="UP000581688"/>
    </source>
</evidence>
<accession>A0A841Q9G2</accession>
<dbReference type="AlphaFoldDB" id="A0A841Q9G2"/>
<feature type="transmembrane region" description="Helical" evidence="1">
    <location>
        <begin position="5"/>
        <end position="24"/>
    </location>
</feature>
<dbReference type="RefSeq" id="WP_246200042.1">
    <property type="nucleotide sequence ID" value="NZ_CADDWK010000013.1"/>
</dbReference>
<dbReference type="PANTHER" id="PTHR36834:SF1">
    <property type="entry name" value="INTEGRAL MEMBRANE PROTEIN"/>
    <property type="match status" value="1"/>
</dbReference>
<feature type="domain" description="VanZ-like" evidence="2">
    <location>
        <begin position="10"/>
        <end position="134"/>
    </location>
</feature>
<feature type="transmembrane region" description="Helical" evidence="1">
    <location>
        <begin position="85"/>
        <end position="104"/>
    </location>
</feature>
<dbReference type="Pfam" id="PF04892">
    <property type="entry name" value="VanZ"/>
    <property type="match status" value="1"/>
</dbReference>
<dbReference type="Proteomes" id="UP000581688">
    <property type="component" value="Unassembled WGS sequence"/>
</dbReference>